<sequence length="354" mass="39712">MTRSHRSTLPTRSVQSHEPRPLIDLIVERLSFPDLIRFGCVCKKWRSLCGPLQFRNHLPWLIVPHQDYVTSKPGTMAYDSKDVGFFSLCDRNIYKADIPELTNRRICGSFQGEFPGVQGILMRGKKGGVPNLVYSITRVVMSSSSVTSGAIIMAIQGIQRTLAFYRIGGDQETWTPVTLDKWSCFFCDVTYYQGNFYAVHNSGYVVVVRGLEGDLLIVLRNIVEDKDRNTDNMLQIPPQKTVGFQVYKLDFGSPNKWIEIQSLGDCALFLGYSSSFSLLSSDFSGSKSNCICFTNEQGFGGQDMGIFNLEDGSINKFLYPSETLLVMPLPIWFAPNTSSQSKNRGTSRAYRNGS</sequence>
<evidence type="ECO:0000313" key="4">
    <source>
        <dbReference type="Proteomes" id="UP000631114"/>
    </source>
</evidence>
<protein>
    <recommendedName>
        <fullName evidence="5">F-box domain-containing protein</fullName>
    </recommendedName>
</protein>
<dbReference type="SUPFAM" id="SSF81383">
    <property type="entry name" value="F-box domain"/>
    <property type="match status" value="1"/>
</dbReference>
<dbReference type="InterPro" id="IPR036047">
    <property type="entry name" value="F-box-like_dom_sf"/>
</dbReference>
<dbReference type="OrthoDB" id="642536at2759"/>
<dbReference type="InterPro" id="IPR005174">
    <property type="entry name" value="KIB1-4_b-propeller"/>
</dbReference>
<keyword evidence="4" id="KW-1185">Reference proteome</keyword>
<evidence type="ECO:0000259" key="2">
    <source>
        <dbReference type="Pfam" id="PF03478"/>
    </source>
</evidence>
<dbReference type="InterPro" id="IPR050942">
    <property type="entry name" value="F-box_BR-signaling"/>
</dbReference>
<comment type="caution">
    <text evidence="3">The sequence shown here is derived from an EMBL/GenBank/DDBJ whole genome shotgun (WGS) entry which is preliminary data.</text>
</comment>
<dbReference type="EMBL" id="JADFTS010000005">
    <property type="protein sequence ID" value="KAF9606219.1"/>
    <property type="molecule type" value="Genomic_DNA"/>
</dbReference>
<dbReference type="Pfam" id="PF00646">
    <property type="entry name" value="F-box"/>
    <property type="match status" value="1"/>
</dbReference>
<evidence type="ECO:0000259" key="1">
    <source>
        <dbReference type="Pfam" id="PF00646"/>
    </source>
</evidence>
<accession>A0A835LWX7</accession>
<dbReference type="AlphaFoldDB" id="A0A835LWX7"/>
<feature type="domain" description="F-box" evidence="1">
    <location>
        <begin position="19"/>
        <end position="51"/>
    </location>
</feature>
<proteinExistence type="predicted"/>
<dbReference type="Gene3D" id="1.20.1280.50">
    <property type="match status" value="1"/>
</dbReference>
<dbReference type="PANTHER" id="PTHR44259">
    <property type="entry name" value="OS07G0183000 PROTEIN-RELATED"/>
    <property type="match status" value="1"/>
</dbReference>
<dbReference type="Proteomes" id="UP000631114">
    <property type="component" value="Unassembled WGS sequence"/>
</dbReference>
<dbReference type="Pfam" id="PF03478">
    <property type="entry name" value="Beta-prop_KIB1-4"/>
    <property type="match status" value="1"/>
</dbReference>
<dbReference type="PANTHER" id="PTHR44259:SF114">
    <property type="entry name" value="OS06G0707300 PROTEIN"/>
    <property type="match status" value="1"/>
</dbReference>
<evidence type="ECO:0000313" key="3">
    <source>
        <dbReference type="EMBL" id="KAF9606219.1"/>
    </source>
</evidence>
<organism evidence="3 4">
    <name type="scientific">Coptis chinensis</name>
    <dbReference type="NCBI Taxonomy" id="261450"/>
    <lineage>
        <taxon>Eukaryota</taxon>
        <taxon>Viridiplantae</taxon>
        <taxon>Streptophyta</taxon>
        <taxon>Embryophyta</taxon>
        <taxon>Tracheophyta</taxon>
        <taxon>Spermatophyta</taxon>
        <taxon>Magnoliopsida</taxon>
        <taxon>Ranunculales</taxon>
        <taxon>Ranunculaceae</taxon>
        <taxon>Coptidoideae</taxon>
        <taxon>Coptis</taxon>
    </lineage>
</organism>
<reference evidence="3 4" key="1">
    <citation type="submission" date="2020-10" db="EMBL/GenBank/DDBJ databases">
        <title>The Coptis chinensis genome and diversification of protoberbering-type alkaloids.</title>
        <authorList>
            <person name="Wang B."/>
            <person name="Shu S."/>
            <person name="Song C."/>
            <person name="Liu Y."/>
        </authorList>
    </citation>
    <scope>NUCLEOTIDE SEQUENCE [LARGE SCALE GENOMIC DNA]</scope>
    <source>
        <strain evidence="3">HL-2020</strain>
        <tissue evidence="3">Leaf</tissue>
    </source>
</reference>
<dbReference type="InterPro" id="IPR001810">
    <property type="entry name" value="F-box_dom"/>
</dbReference>
<dbReference type="CDD" id="cd09917">
    <property type="entry name" value="F-box_SF"/>
    <property type="match status" value="1"/>
</dbReference>
<gene>
    <name evidence="3" type="ORF">IFM89_023802</name>
</gene>
<evidence type="ECO:0008006" key="5">
    <source>
        <dbReference type="Google" id="ProtNLM"/>
    </source>
</evidence>
<name>A0A835LWX7_9MAGN</name>
<feature type="domain" description="KIB1-4 beta-propeller" evidence="2">
    <location>
        <begin position="85"/>
        <end position="308"/>
    </location>
</feature>